<dbReference type="Pfam" id="PF00646">
    <property type="entry name" value="F-box"/>
    <property type="match status" value="1"/>
</dbReference>
<dbReference type="Gramene" id="Psat5g183360.1">
    <property type="protein sequence ID" value="Psat5g183360.1.cds"/>
    <property type="gene ID" value="Psat5g183360"/>
</dbReference>
<dbReference type="PANTHER" id="PTHR31900">
    <property type="entry name" value="F-BOX/RNI SUPERFAMILY PROTEIN-RELATED"/>
    <property type="match status" value="1"/>
</dbReference>
<evidence type="ECO:0000259" key="2">
    <source>
        <dbReference type="Pfam" id="PF23622"/>
    </source>
</evidence>
<organism evidence="3 4">
    <name type="scientific">Pisum sativum</name>
    <name type="common">Garden pea</name>
    <name type="synonym">Lathyrus oleraceus</name>
    <dbReference type="NCBI Taxonomy" id="3888"/>
    <lineage>
        <taxon>Eukaryota</taxon>
        <taxon>Viridiplantae</taxon>
        <taxon>Streptophyta</taxon>
        <taxon>Embryophyta</taxon>
        <taxon>Tracheophyta</taxon>
        <taxon>Spermatophyta</taxon>
        <taxon>Magnoliopsida</taxon>
        <taxon>eudicotyledons</taxon>
        <taxon>Gunneridae</taxon>
        <taxon>Pentapetalae</taxon>
        <taxon>rosids</taxon>
        <taxon>fabids</taxon>
        <taxon>Fabales</taxon>
        <taxon>Fabaceae</taxon>
        <taxon>Papilionoideae</taxon>
        <taxon>50 kb inversion clade</taxon>
        <taxon>NPAAA clade</taxon>
        <taxon>Hologalegina</taxon>
        <taxon>IRL clade</taxon>
        <taxon>Fabeae</taxon>
        <taxon>Lathyrus</taxon>
    </lineage>
</organism>
<evidence type="ECO:0008006" key="5">
    <source>
        <dbReference type="Google" id="ProtNLM"/>
    </source>
</evidence>
<dbReference type="CDD" id="cd22160">
    <property type="entry name" value="F-box_AtFBL13-like"/>
    <property type="match status" value="1"/>
</dbReference>
<dbReference type="InterPro" id="IPR001810">
    <property type="entry name" value="F-box_dom"/>
</dbReference>
<dbReference type="Pfam" id="PF23622">
    <property type="entry name" value="LRR_At1g61320_AtMIF1"/>
    <property type="match status" value="1"/>
</dbReference>
<evidence type="ECO:0000259" key="1">
    <source>
        <dbReference type="Pfam" id="PF00646"/>
    </source>
</evidence>
<dbReference type="InterPro" id="IPR032675">
    <property type="entry name" value="LRR_dom_sf"/>
</dbReference>
<feature type="domain" description="F-box" evidence="1">
    <location>
        <begin position="8"/>
        <end position="45"/>
    </location>
</feature>
<dbReference type="SUPFAM" id="SSF52047">
    <property type="entry name" value="RNI-like"/>
    <property type="match status" value="1"/>
</dbReference>
<gene>
    <name evidence="3" type="ORF">KIW84_055042</name>
</gene>
<evidence type="ECO:0000313" key="4">
    <source>
        <dbReference type="Proteomes" id="UP001058974"/>
    </source>
</evidence>
<dbReference type="InterPro" id="IPR055357">
    <property type="entry name" value="LRR_At1g61320_AtMIF1"/>
</dbReference>
<dbReference type="AlphaFoldDB" id="A0A9D4WWZ3"/>
<keyword evidence="4" id="KW-1185">Reference proteome</keyword>
<dbReference type="EMBL" id="JAMSHJ010000005">
    <property type="protein sequence ID" value="KAI5409452.1"/>
    <property type="molecule type" value="Genomic_DNA"/>
</dbReference>
<dbReference type="InterPro" id="IPR050232">
    <property type="entry name" value="FBL13/AtMIF1-like"/>
</dbReference>
<dbReference type="InterPro" id="IPR036047">
    <property type="entry name" value="F-box-like_dom_sf"/>
</dbReference>
<feature type="domain" description="At1g61320/AtMIF1 LRR" evidence="2">
    <location>
        <begin position="154"/>
        <end position="440"/>
    </location>
</feature>
<comment type="caution">
    <text evidence="3">The sequence shown here is derived from an EMBL/GenBank/DDBJ whole genome shotgun (WGS) entry which is preliminary data.</text>
</comment>
<proteinExistence type="predicted"/>
<dbReference type="PANTHER" id="PTHR31900:SF34">
    <property type="entry name" value="EMB|CAB62440.1-RELATED"/>
    <property type="match status" value="1"/>
</dbReference>
<accession>A0A9D4WWZ3</accession>
<dbReference type="Gene3D" id="3.80.10.10">
    <property type="entry name" value="Ribonuclease Inhibitor"/>
    <property type="match status" value="1"/>
</dbReference>
<dbReference type="Gramene" id="Psat05G0504200-T1">
    <property type="protein sequence ID" value="KAI5409452.1"/>
    <property type="gene ID" value="KIW84_055042"/>
</dbReference>
<protein>
    <recommendedName>
        <fullName evidence="5">F-box domain-containing protein</fullName>
    </recommendedName>
</protein>
<sequence>MKPDFDWISLLPNPLLFNIISLIPFKEAARTSILSKRWLHLWKHSTNIEFNEHYFSRSCESGHLQRIIQRRDFVKFILLWIENNKGDSFIEKFGLTLSGFDHESDREIIKTCVAFATQKGVKDLVLDFSDPDWVEDDIDKLEALFELPTEVYDHKPLRSLKLVSCRFVETELIKLSALKEVSLVWMKLKSNAIELLLSNCKMIESLTMKKCLISTKFECCGSYLSLKRIVVDSCKFIYAGFAINAPNLKYFKYYGNVIYFQMKNSLLMEEAELDFGNEYQFPENDGLIYNMVADFNHVKVLTLCSYTLQVLSNDLGPMLKEDEMNARHLKLKTNLHDDECHGVSFLLNSFPVLEHLTIDLGYGRFFDSVSKQYYFSKVDDGDQSRSWIDYLNIFPSLTSTLKIVEINNFRGTENEVLLLQFVINNGSLLQRINIKVQKEEVVMVENYRNIKEFVMDIPRASRDLEIYVC</sequence>
<dbReference type="InterPro" id="IPR053781">
    <property type="entry name" value="F-box_AtFBL13-like"/>
</dbReference>
<dbReference type="Proteomes" id="UP001058974">
    <property type="component" value="Chromosome 5"/>
</dbReference>
<name>A0A9D4WWZ3_PEA</name>
<reference evidence="3 4" key="1">
    <citation type="journal article" date="2022" name="Nat. Genet.">
        <title>Improved pea reference genome and pan-genome highlight genomic features and evolutionary characteristics.</title>
        <authorList>
            <person name="Yang T."/>
            <person name="Liu R."/>
            <person name="Luo Y."/>
            <person name="Hu S."/>
            <person name="Wang D."/>
            <person name="Wang C."/>
            <person name="Pandey M.K."/>
            <person name="Ge S."/>
            <person name="Xu Q."/>
            <person name="Li N."/>
            <person name="Li G."/>
            <person name="Huang Y."/>
            <person name="Saxena R.K."/>
            <person name="Ji Y."/>
            <person name="Li M."/>
            <person name="Yan X."/>
            <person name="He Y."/>
            <person name="Liu Y."/>
            <person name="Wang X."/>
            <person name="Xiang C."/>
            <person name="Varshney R.K."/>
            <person name="Ding H."/>
            <person name="Gao S."/>
            <person name="Zong X."/>
        </authorList>
    </citation>
    <scope>NUCLEOTIDE SEQUENCE [LARGE SCALE GENOMIC DNA]</scope>
    <source>
        <strain evidence="3 4">cv. Zhongwan 6</strain>
    </source>
</reference>
<evidence type="ECO:0000313" key="3">
    <source>
        <dbReference type="EMBL" id="KAI5409452.1"/>
    </source>
</evidence>
<dbReference type="OrthoDB" id="1416519at2759"/>
<dbReference type="SUPFAM" id="SSF81383">
    <property type="entry name" value="F-box domain"/>
    <property type="match status" value="1"/>
</dbReference>